<dbReference type="GO" id="GO:0106050">
    <property type="term" value="F:tRNA 2'-O-methyltransferase activity"/>
    <property type="evidence" value="ECO:0007669"/>
    <property type="project" value="UniProtKB-UniRule"/>
</dbReference>
<keyword evidence="1 4" id="KW-0479">Metal-binding</keyword>
<keyword evidence="4" id="KW-0489">Methyltransferase</keyword>
<keyword evidence="4" id="KW-0808">Transferase</keyword>
<dbReference type="EMBL" id="JAERUA010000013">
    <property type="protein sequence ID" value="KAI1891932.1"/>
    <property type="molecule type" value="Genomic_DNA"/>
</dbReference>
<dbReference type="Pfam" id="PF11722">
    <property type="entry name" value="zf-TRM13_CCCH"/>
    <property type="match status" value="1"/>
</dbReference>
<comment type="catalytic activity">
    <reaction evidence="4">
        <text>cytidine(4) in tRNA(Pro) + S-adenosyl-L-methionine = 2'-O-methylcytidine(4) in tRNA(Pro) + S-adenosyl-L-homocysteine + H(+)</text>
        <dbReference type="Rhea" id="RHEA:32767"/>
        <dbReference type="Rhea" id="RHEA-COMP:10397"/>
        <dbReference type="Rhea" id="RHEA-COMP:10398"/>
        <dbReference type="ChEBI" id="CHEBI:15378"/>
        <dbReference type="ChEBI" id="CHEBI:57856"/>
        <dbReference type="ChEBI" id="CHEBI:59789"/>
        <dbReference type="ChEBI" id="CHEBI:74495"/>
        <dbReference type="ChEBI" id="CHEBI:82748"/>
        <dbReference type="EC" id="2.1.1.225"/>
    </reaction>
</comment>
<dbReference type="AlphaFoldDB" id="A0A8T3D798"/>
<comment type="caution">
    <text evidence="6">The sequence shown here is derived from an EMBL/GenBank/DDBJ whole genome shotgun (WGS) entry which is preliminary data.</text>
</comment>
<comment type="similarity">
    <text evidence="4">Belongs to the methyltransferase TRM13 family.</text>
</comment>
<name>A0A8T3D798_9TELE</name>
<dbReference type="GO" id="GO:0008270">
    <property type="term" value="F:zinc ion binding"/>
    <property type="evidence" value="ECO:0007669"/>
    <property type="project" value="UniProtKB-KW"/>
</dbReference>
<evidence type="ECO:0000313" key="7">
    <source>
        <dbReference type="Proteomes" id="UP000829720"/>
    </source>
</evidence>
<evidence type="ECO:0000259" key="5">
    <source>
        <dbReference type="PROSITE" id="PS51800"/>
    </source>
</evidence>
<dbReference type="PROSITE" id="PS51800">
    <property type="entry name" value="ZF_CHHC_U11_48K"/>
    <property type="match status" value="1"/>
</dbReference>
<reference evidence="6" key="1">
    <citation type="submission" date="2021-01" db="EMBL/GenBank/DDBJ databases">
        <authorList>
            <person name="Zahm M."/>
            <person name="Roques C."/>
            <person name="Cabau C."/>
            <person name="Klopp C."/>
            <person name="Donnadieu C."/>
            <person name="Jouanno E."/>
            <person name="Lampietro C."/>
            <person name="Louis A."/>
            <person name="Herpin A."/>
            <person name="Echchiki A."/>
            <person name="Berthelot C."/>
            <person name="Parey E."/>
            <person name="Roest-Crollius H."/>
            <person name="Braasch I."/>
            <person name="Postlethwait J."/>
            <person name="Bobe J."/>
            <person name="Montfort J."/>
            <person name="Bouchez O."/>
            <person name="Begum T."/>
            <person name="Mejri S."/>
            <person name="Adams A."/>
            <person name="Chen W.-J."/>
            <person name="Guiguen Y."/>
        </authorList>
    </citation>
    <scope>NUCLEOTIDE SEQUENCE</scope>
    <source>
        <tissue evidence="6">Blood</tissue>
    </source>
</reference>
<dbReference type="Proteomes" id="UP000829720">
    <property type="component" value="Unassembled WGS sequence"/>
</dbReference>
<comment type="function">
    <text evidence="4">tRNA methylase which 2'-O-methylates cytidine(4) in tRNA(Pro) and tRNA(Gly)(GCC), and adenosine(4) in tRNA(His).</text>
</comment>
<protein>
    <recommendedName>
        <fullName evidence="4">tRNA:m(4)X modification enzyme TRM13</fullName>
        <ecNumber evidence="4">2.1.1.225</ecNumber>
    </recommendedName>
</protein>
<evidence type="ECO:0000256" key="2">
    <source>
        <dbReference type="ARBA" id="ARBA00022771"/>
    </source>
</evidence>
<feature type="domain" description="CHHC U11-48K-type" evidence="5">
    <location>
        <begin position="53"/>
        <end position="80"/>
    </location>
</feature>
<keyword evidence="7" id="KW-1185">Reference proteome</keyword>
<evidence type="ECO:0000256" key="4">
    <source>
        <dbReference type="RuleBase" id="RU367103"/>
    </source>
</evidence>
<sequence>MAEATGDGVLAPLPGRCGFYVEKKRRYCKMIVASGKKFCGEHANVDQDGERKRIPCPLDPKHTVFEDSLAKHLKKCNSREKPQPVYYVKNINAGSQDEDDIPINEVPLADRAKEELDLLIKKLKKAVHGLTSKHEERILSHPALNEALSDPKMGMLHSNTLSNRYITSF</sequence>
<gene>
    <name evidence="6" type="ORF">AGOR_G00148800</name>
</gene>
<dbReference type="Pfam" id="PF05253">
    <property type="entry name" value="zf-U11-48K"/>
    <property type="match status" value="1"/>
</dbReference>
<dbReference type="InterPro" id="IPR039044">
    <property type="entry name" value="Trm13"/>
</dbReference>
<evidence type="ECO:0000313" key="6">
    <source>
        <dbReference type="EMBL" id="KAI1891932.1"/>
    </source>
</evidence>
<dbReference type="OrthoDB" id="258806at2759"/>
<evidence type="ECO:0000256" key="1">
    <source>
        <dbReference type="ARBA" id="ARBA00022723"/>
    </source>
</evidence>
<proteinExistence type="inferred from homology"/>
<dbReference type="InterPro" id="IPR021721">
    <property type="entry name" value="Znf_CCCH-type_TRM13"/>
</dbReference>
<keyword evidence="4" id="KW-0949">S-adenosyl-L-methionine</keyword>
<dbReference type="PANTHER" id="PTHR12998">
    <property type="entry name" value="TRNA:M(4)X MODIFICATION ENZYME TRM13 HOMOLOG"/>
    <property type="match status" value="1"/>
</dbReference>
<dbReference type="EC" id="2.1.1.225" evidence="4"/>
<accession>A0A8T3D798</accession>
<keyword evidence="4" id="KW-0819">tRNA processing</keyword>
<comment type="catalytic activity">
    <reaction evidence="4">
        <text>cytidine(4) in tRNA(Gly)(GCC) + S-adenosyl-L-methionine = 2'-O-methylcytidine(4) in tRNA(Gly)(GCC) + S-adenosyl-L-homocysteine + H(+)</text>
        <dbReference type="Rhea" id="RHEA:43192"/>
        <dbReference type="Rhea" id="RHEA-COMP:10399"/>
        <dbReference type="Rhea" id="RHEA-COMP:10400"/>
        <dbReference type="ChEBI" id="CHEBI:15378"/>
        <dbReference type="ChEBI" id="CHEBI:57856"/>
        <dbReference type="ChEBI" id="CHEBI:59789"/>
        <dbReference type="ChEBI" id="CHEBI:74495"/>
        <dbReference type="ChEBI" id="CHEBI:82748"/>
        <dbReference type="EC" id="2.1.1.225"/>
    </reaction>
</comment>
<dbReference type="PANTHER" id="PTHR12998:SF0">
    <property type="entry name" value="TRNA:M(4)X MODIFICATION ENZYME TRM13 HOMOLOG"/>
    <property type="match status" value="1"/>
</dbReference>
<keyword evidence="2 4" id="KW-0863">Zinc-finger</keyword>
<keyword evidence="3 4" id="KW-0862">Zinc</keyword>
<organism evidence="6 7">
    <name type="scientific">Albula goreensis</name>
    <dbReference type="NCBI Taxonomy" id="1534307"/>
    <lineage>
        <taxon>Eukaryota</taxon>
        <taxon>Metazoa</taxon>
        <taxon>Chordata</taxon>
        <taxon>Craniata</taxon>
        <taxon>Vertebrata</taxon>
        <taxon>Euteleostomi</taxon>
        <taxon>Actinopterygii</taxon>
        <taxon>Neopterygii</taxon>
        <taxon>Teleostei</taxon>
        <taxon>Albuliformes</taxon>
        <taxon>Albulidae</taxon>
        <taxon>Albula</taxon>
    </lineage>
</organism>
<evidence type="ECO:0000256" key="3">
    <source>
        <dbReference type="ARBA" id="ARBA00022833"/>
    </source>
</evidence>
<dbReference type="InterPro" id="IPR022776">
    <property type="entry name" value="TRM13/UPF0224_CHHC_Znf_dom"/>
</dbReference>
<comment type="catalytic activity">
    <reaction evidence="4">
        <text>adenosine(4) in tRNA(His) + S-adenosyl-L-methionine = 2'-O-methyladenosine(4) in tRNA(His) + S-adenosyl-L-homocysteine + H(+)</text>
        <dbReference type="Rhea" id="RHEA:43196"/>
        <dbReference type="Rhea" id="RHEA-COMP:10401"/>
        <dbReference type="Rhea" id="RHEA-COMP:10402"/>
        <dbReference type="ChEBI" id="CHEBI:15378"/>
        <dbReference type="ChEBI" id="CHEBI:57856"/>
        <dbReference type="ChEBI" id="CHEBI:59789"/>
        <dbReference type="ChEBI" id="CHEBI:74411"/>
        <dbReference type="ChEBI" id="CHEBI:74477"/>
        <dbReference type="EC" id="2.1.1.225"/>
    </reaction>
</comment>
<dbReference type="GO" id="GO:0030488">
    <property type="term" value="P:tRNA methylation"/>
    <property type="evidence" value="ECO:0007669"/>
    <property type="project" value="InterPro"/>
</dbReference>